<dbReference type="AlphaFoldDB" id="A0A927MKJ1"/>
<gene>
    <name evidence="1" type="ORF">H4683_002748</name>
</gene>
<protein>
    <submittedName>
        <fullName evidence="1">Uncharacterized protein</fullName>
    </submittedName>
</protein>
<sequence length="218" mass="25189">MDKKEQQLVEHYYEKFTNRSFDEKDLYSFLMVVKEDAQDNQVIKELCNFIVHREKCSGYVKNYLDECKQIINTLGKQKNSKRIEDLFSFKEIRNGFNSLFLKHGFEKLSSEIINDFILCIISLLQSVKLVSGSLNKEVGHLSFAASSKEVFLMGNMKTLNKGRYIPVTFQILSVKNSYEKVKPQDKNDTPYLFEDELIEVVNNDGNLVITFPGLNSIG</sequence>
<keyword evidence="2" id="KW-1185">Reference proteome</keyword>
<name>A0A927MKJ1_9BACL</name>
<organism evidence="1 2">
    <name type="scientific">Sporosarcina limicola</name>
    <dbReference type="NCBI Taxonomy" id="34101"/>
    <lineage>
        <taxon>Bacteria</taxon>
        <taxon>Bacillati</taxon>
        <taxon>Bacillota</taxon>
        <taxon>Bacilli</taxon>
        <taxon>Bacillales</taxon>
        <taxon>Caryophanaceae</taxon>
        <taxon>Sporosarcina</taxon>
    </lineage>
</organism>
<evidence type="ECO:0000313" key="1">
    <source>
        <dbReference type="EMBL" id="MBE1555628.1"/>
    </source>
</evidence>
<evidence type="ECO:0000313" key="2">
    <source>
        <dbReference type="Proteomes" id="UP000658225"/>
    </source>
</evidence>
<dbReference type="Proteomes" id="UP000658225">
    <property type="component" value="Unassembled WGS sequence"/>
</dbReference>
<dbReference type="RefSeq" id="WP_192599327.1">
    <property type="nucleotide sequence ID" value="NZ_JADBEL010000015.1"/>
</dbReference>
<dbReference type="EMBL" id="JADBEL010000015">
    <property type="protein sequence ID" value="MBE1555628.1"/>
    <property type="molecule type" value="Genomic_DNA"/>
</dbReference>
<reference evidence="1" key="1">
    <citation type="submission" date="2020-10" db="EMBL/GenBank/DDBJ databases">
        <title>Genomic Encyclopedia of Type Strains, Phase IV (KMG-IV): sequencing the most valuable type-strain genomes for metagenomic binning, comparative biology and taxonomic classification.</title>
        <authorList>
            <person name="Goeker M."/>
        </authorList>
    </citation>
    <scope>NUCLEOTIDE SEQUENCE</scope>
    <source>
        <strain evidence="1">DSM 13886</strain>
    </source>
</reference>
<accession>A0A927MKJ1</accession>
<comment type="caution">
    <text evidence="1">The sequence shown here is derived from an EMBL/GenBank/DDBJ whole genome shotgun (WGS) entry which is preliminary data.</text>
</comment>
<proteinExistence type="predicted"/>